<protein>
    <submittedName>
        <fullName evidence="1">Uncharacterized protein</fullName>
    </submittedName>
</protein>
<gene>
    <name evidence="1" type="ORF">FSB_LOCUS32323</name>
</gene>
<name>A0A2N9GYI5_FAGSY</name>
<accession>A0A2N9GYI5</accession>
<sequence length="211" mass="23777">MWALAPLVHDPVVVVVEGRRGRGDIIDKIGGGGCRVEQIQQFLVELRLQRRLLRMVPELAAAKAMDSVSSGTDDLGSELGKGIVEAKKELEDAFIVCLFLQIFEGGKLTFEVIETGHYSRKDHVLGLVPLFVFWRVWIWGGERAINKTEFVLGIECSSHGLLPFWEISPVRRPETRTRLGESEGWRVYGEETVEVGGEDEEAMEVWVRDRS</sequence>
<proteinExistence type="predicted"/>
<reference evidence="1" key="1">
    <citation type="submission" date="2018-02" db="EMBL/GenBank/DDBJ databases">
        <authorList>
            <person name="Cohen D.B."/>
            <person name="Kent A.D."/>
        </authorList>
    </citation>
    <scope>NUCLEOTIDE SEQUENCE</scope>
</reference>
<dbReference type="AlphaFoldDB" id="A0A2N9GYI5"/>
<organism evidence="1">
    <name type="scientific">Fagus sylvatica</name>
    <name type="common">Beechnut</name>
    <dbReference type="NCBI Taxonomy" id="28930"/>
    <lineage>
        <taxon>Eukaryota</taxon>
        <taxon>Viridiplantae</taxon>
        <taxon>Streptophyta</taxon>
        <taxon>Embryophyta</taxon>
        <taxon>Tracheophyta</taxon>
        <taxon>Spermatophyta</taxon>
        <taxon>Magnoliopsida</taxon>
        <taxon>eudicotyledons</taxon>
        <taxon>Gunneridae</taxon>
        <taxon>Pentapetalae</taxon>
        <taxon>rosids</taxon>
        <taxon>fabids</taxon>
        <taxon>Fagales</taxon>
        <taxon>Fagaceae</taxon>
        <taxon>Fagus</taxon>
    </lineage>
</organism>
<evidence type="ECO:0000313" key="1">
    <source>
        <dbReference type="EMBL" id="SPD04441.1"/>
    </source>
</evidence>
<dbReference type="EMBL" id="OIVN01002535">
    <property type="protein sequence ID" value="SPD04441.1"/>
    <property type="molecule type" value="Genomic_DNA"/>
</dbReference>